<keyword evidence="1" id="KW-0812">Transmembrane</keyword>
<dbReference type="Proteomes" id="UP000502433">
    <property type="component" value="Chromosome"/>
</dbReference>
<evidence type="ECO:0000313" key="2">
    <source>
        <dbReference type="EMBL" id="QJB42862.1"/>
    </source>
</evidence>
<sequence>MANTSYCQSYTQITITISYVFSIVYHINIYGILLLMPASSVAIALAFRKNRSLGKTFWFTDYQLPITHYPLPITHYQ</sequence>
<proteinExistence type="predicted"/>
<gene>
    <name evidence="2" type="ORF">HGD76_20425</name>
</gene>
<reference evidence="2 3" key="1">
    <citation type="submission" date="2020-04" db="EMBL/GenBank/DDBJ databases">
        <title>Genome-Wide Identification of 5-Methylcytosine Sites in Bacterial Genomes By High-Throughput Sequencing of MspJI Restriction Fragments.</title>
        <authorList>
            <person name="Wu V."/>
        </authorList>
    </citation>
    <scope>NUCLEOTIDE SEQUENCE [LARGE SCALE GENOMIC DNA]</scope>
    <source>
        <strain evidence="2 3">CCAP 1403/13f</strain>
    </source>
</reference>
<reference evidence="2 3" key="2">
    <citation type="submission" date="2020-04" db="EMBL/GenBank/DDBJ databases">
        <authorList>
            <person name="Fomenkov A."/>
            <person name="Anton B.P."/>
            <person name="Roberts R.J."/>
        </authorList>
    </citation>
    <scope>NUCLEOTIDE SEQUENCE [LARGE SCALE GENOMIC DNA]</scope>
    <source>
        <strain evidence="2 3">CCAP 1403/13f</strain>
    </source>
</reference>
<dbReference type="AlphaFoldDB" id="A0A6H2BTE5"/>
<evidence type="ECO:0000256" key="1">
    <source>
        <dbReference type="SAM" id="Phobius"/>
    </source>
</evidence>
<feature type="transmembrane region" description="Helical" evidence="1">
    <location>
        <begin position="27"/>
        <end position="47"/>
    </location>
</feature>
<evidence type="ECO:0000313" key="3">
    <source>
        <dbReference type="Proteomes" id="UP000502433"/>
    </source>
</evidence>
<keyword evidence="1" id="KW-1133">Transmembrane helix</keyword>
<accession>A0A6H2BTE5</accession>
<organism evidence="2 3">
    <name type="scientific">Dolichospermum flos-aquae CCAP 1403/13F</name>
    <dbReference type="NCBI Taxonomy" id="315271"/>
    <lineage>
        <taxon>Bacteria</taxon>
        <taxon>Bacillati</taxon>
        <taxon>Cyanobacteriota</taxon>
        <taxon>Cyanophyceae</taxon>
        <taxon>Nostocales</taxon>
        <taxon>Aphanizomenonaceae</taxon>
        <taxon>Dolichospermum</taxon>
    </lineage>
</organism>
<dbReference type="EMBL" id="CP051206">
    <property type="protein sequence ID" value="QJB42862.1"/>
    <property type="molecule type" value="Genomic_DNA"/>
</dbReference>
<dbReference type="KEGG" id="dfs:HGD76_20425"/>
<dbReference type="RefSeq" id="WP_168694557.1">
    <property type="nucleotide sequence ID" value="NZ_CP051206.1"/>
</dbReference>
<protein>
    <submittedName>
        <fullName evidence="2">Uncharacterized protein</fullName>
    </submittedName>
</protein>
<name>A0A6H2BTE5_DOLFA</name>
<keyword evidence="1" id="KW-0472">Membrane</keyword>